<accession>A0A4R5NSB4</accession>
<proteinExistence type="predicted"/>
<dbReference type="InterPro" id="IPR012454">
    <property type="entry name" value="DUF1659"/>
</dbReference>
<dbReference type="OrthoDB" id="2321883at2"/>
<keyword evidence="3" id="KW-1185">Reference proteome</keyword>
<name>A0A4R5NSB4_9LACO</name>
<evidence type="ECO:0000313" key="2">
    <source>
        <dbReference type="EMBL" id="TDG79915.1"/>
    </source>
</evidence>
<evidence type="ECO:0000259" key="1">
    <source>
        <dbReference type="Pfam" id="PF07872"/>
    </source>
</evidence>
<gene>
    <name evidence="2" type="ORF">C5L31_002134</name>
</gene>
<dbReference type="AlphaFoldDB" id="A0A4R5NSB4"/>
<sequence length="69" mass="7647">MEKKWTRTGLTMVMTDENGQSKHSFSNVVETPKEDQIANFGLILEKLTGKKFDSAVITTADNVMTTPAI</sequence>
<dbReference type="Pfam" id="PF07872">
    <property type="entry name" value="DUF1659"/>
    <property type="match status" value="1"/>
</dbReference>
<dbReference type="EMBL" id="PUFO01000016">
    <property type="protein sequence ID" value="TDG79915.1"/>
    <property type="molecule type" value="Genomic_DNA"/>
</dbReference>
<feature type="domain" description="DUF1659" evidence="1">
    <location>
        <begin position="4"/>
        <end position="61"/>
    </location>
</feature>
<comment type="caution">
    <text evidence="2">The sequence shown here is derived from an EMBL/GenBank/DDBJ whole genome shotgun (WGS) entry which is preliminary data.</text>
</comment>
<protein>
    <recommendedName>
        <fullName evidence="1">DUF1659 domain-containing protein</fullName>
    </recommendedName>
</protein>
<dbReference type="Proteomes" id="UP000294854">
    <property type="component" value="Unassembled WGS sequence"/>
</dbReference>
<reference evidence="2 3" key="1">
    <citation type="journal article" date="2019" name="Appl. Microbiol. Biotechnol.">
        <title>Uncovering carbohydrate metabolism through a genotype-phenotype association study of 56 lactic acid bacteria genomes.</title>
        <authorList>
            <person name="Buron-Moles G."/>
            <person name="Chailyan A."/>
            <person name="Dolejs I."/>
            <person name="Forster J."/>
            <person name="Miks M.H."/>
        </authorList>
    </citation>
    <scope>NUCLEOTIDE SEQUENCE [LARGE SCALE GENOMIC DNA]</scope>
    <source>
        <strain evidence="2 3">ATCC 49373</strain>
    </source>
</reference>
<dbReference type="RefSeq" id="WP_010620310.1">
    <property type="nucleotide sequence ID" value="NZ_CP042371.1"/>
</dbReference>
<organism evidence="2 3">
    <name type="scientific">Secundilactobacillus malefermentans</name>
    <dbReference type="NCBI Taxonomy" id="176292"/>
    <lineage>
        <taxon>Bacteria</taxon>
        <taxon>Bacillati</taxon>
        <taxon>Bacillota</taxon>
        <taxon>Bacilli</taxon>
        <taxon>Lactobacillales</taxon>
        <taxon>Lactobacillaceae</taxon>
        <taxon>Secundilactobacillus</taxon>
    </lineage>
</organism>
<evidence type="ECO:0000313" key="3">
    <source>
        <dbReference type="Proteomes" id="UP000294854"/>
    </source>
</evidence>